<evidence type="ECO:0000256" key="1">
    <source>
        <dbReference type="SAM" id="MobiDB-lite"/>
    </source>
</evidence>
<reference evidence="3 4" key="1">
    <citation type="journal article" date="2021" name="Hortic Res">
        <title>The domestication of Cucurbita argyrosperma as revealed by the genome of its wild relative.</title>
        <authorList>
            <person name="Barrera-Redondo J."/>
            <person name="Sanchez-de la Vega G."/>
            <person name="Aguirre-Liguori J.A."/>
            <person name="Castellanos-Morales G."/>
            <person name="Gutierrez-Guerrero Y.T."/>
            <person name="Aguirre-Dugua X."/>
            <person name="Aguirre-Planter E."/>
            <person name="Tenaillon M.I."/>
            <person name="Lira-Saade R."/>
            <person name="Eguiarte L.E."/>
        </authorList>
    </citation>
    <scope>NUCLEOTIDE SEQUENCE [LARGE SCALE GENOMIC DNA]</scope>
    <source>
        <strain evidence="3">JBR-2021</strain>
    </source>
</reference>
<feature type="compositionally biased region" description="Polar residues" evidence="1">
    <location>
        <begin position="864"/>
        <end position="874"/>
    </location>
</feature>
<dbReference type="AlphaFoldDB" id="A0AAV6NF49"/>
<feature type="compositionally biased region" description="Acidic residues" evidence="1">
    <location>
        <begin position="718"/>
        <end position="728"/>
    </location>
</feature>
<accession>A0AAV6NF49</accession>
<dbReference type="Pfam" id="PF02826">
    <property type="entry name" value="2-Hacid_dh_C"/>
    <property type="match status" value="1"/>
</dbReference>
<gene>
    <name evidence="3" type="primary">AN</name>
    <name evidence="3" type="ORF">SDJN03_10321</name>
</gene>
<feature type="region of interest" description="Disordered" evidence="1">
    <location>
        <begin position="716"/>
        <end position="741"/>
    </location>
</feature>
<dbReference type="GO" id="GO:0000226">
    <property type="term" value="P:microtubule cytoskeleton organization"/>
    <property type="evidence" value="ECO:0007669"/>
    <property type="project" value="InterPro"/>
</dbReference>
<dbReference type="PANTHER" id="PTHR43254">
    <property type="entry name" value="C-TERMINAL BINDING PROTEIN AN-RELATED"/>
    <property type="match status" value="1"/>
</dbReference>
<feature type="region of interest" description="Disordered" evidence="1">
    <location>
        <begin position="755"/>
        <end position="877"/>
    </location>
</feature>
<protein>
    <submittedName>
        <fullName evidence="3">C-terminal binding protein AN</fullName>
    </submittedName>
</protein>
<name>A0AAV6NF49_9ROSI</name>
<feature type="compositionally biased region" description="Basic and acidic residues" evidence="1">
    <location>
        <begin position="850"/>
        <end position="860"/>
    </location>
</feature>
<dbReference type="InterPro" id="IPR006140">
    <property type="entry name" value="D-isomer_DH_NAD-bd"/>
</dbReference>
<evidence type="ECO:0000313" key="3">
    <source>
        <dbReference type="EMBL" id="KAG6597141.1"/>
    </source>
</evidence>
<feature type="domain" description="D-isomer specific 2-hydroxyacid dehydrogenase NAD-binding" evidence="2">
    <location>
        <begin position="500"/>
        <end position="686"/>
    </location>
</feature>
<evidence type="ECO:0000313" key="4">
    <source>
        <dbReference type="Proteomes" id="UP000685013"/>
    </source>
</evidence>
<feature type="non-terminal residue" evidence="3">
    <location>
        <position position="1"/>
    </location>
</feature>
<dbReference type="Proteomes" id="UP000685013">
    <property type="component" value="Chromosome 6"/>
</dbReference>
<organism evidence="3 4">
    <name type="scientific">Cucurbita argyrosperma subsp. sororia</name>
    <dbReference type="NCBI Taxonomy" id="37648"/>
    <lineage>
        <taxon>Eukaryota</taxon>
        <taxon>Viridiplantae</taxon>
        <taxon>Streptophyta</taxon>
        <taxon>Embryophyta</taxon>
        <taxon>Tracheophyta</taxon>
        <taxon>Spermatophyta</taxon>
        <taxon>Magnoliopsida</taxon>
        <taxon>eudicotyledons</taxon>
        <taxon>Gunneridae</taxon>
        <taxon>Pentapetalae</taxon>
        <taxon>rosids</taxon>
        <taxon>fabids</taxon>
        <taxon>Cucurbitales</taxon>
        <taxon>Cucurbitaceae</taxon>
        <taxon>Cucurbiteae</taxon>
        <taxon>Cucurbita</taxon>
    </lineage>
</organism>
<sequence>MDFQDKDSSMAVSRTSNSYINGPSLSHSAWLEVRLFYVRISPCVIDSVPDHLNLRHLRREIGVSLEINGSQIPASDSVSIALRRDRLSKETSEVTYVSTDSIRVTGGVEFEVYENEDLILCGSLERMEANWVNGSIGLENNSKTGWTMDCFMAASMCSGSSAFFRPKLGVSSPAIEVYIAGCCSGMPVILTKTILVSPRRKNQRQGVLDAIPEDEEVGKEENGTNGLIQHQKVQMSESEVDGYDSYGKMGHGFYRDDMYTGEDGQLSWFNAGVRVGVGIGLGVCLGVGIGNRINLCEMDDDDDDVALCRNELVPNKQGNGCMRGYKWNKVKSRGRVRRERNVDFPLRFDRNFGLCLKLWCQYELRRGGRIISAAATMSRNPRSSAVIPHRNNPKPLPLVVTLNCIEDCSLEQDCLAGVAVVEHVPLSRLADGKIESATAVLLHSLAYLPRAAQRRLHPYHLILCLGSADRSVDSALASDLGLRLIHVDTSRAEEIADSVMALFLGLLRRTHLLSRHTLSASGWLGSVQPLCRGMRRCRGLVLGIVGRSSSARALATRSLAFKISVLYFDVSDGKGKVSKSTVTFPSAARRMDTLNDLLAASDLVSLHCALTNDTVQIISAECLQHIKPGAFLVNTGSSQLLDDCAVKQLLIDGTLAGCALDGAEGPQWMEAWVKEMPNVLILPHSADYSEEVWMEIREKCVSILQTFFVDGVVPENAISDEDEDESEVTEVKEQSDGRGKEVSIQLAAVERLTDDNHLTPLNSQKKGLNLSTGSSSQPQNSTLSQTTITRSDGRRSRSGKKAKKRHTRQKSQQKVDDNLMLEKESTSHREDDTAMSGTDQVLSSSSRFPSPDESRNRKVPLETMQESTSDPSYKSSKKLVRKSIDQLKDGYVIAIYARDHPALHVSRQRVKGGGWFLDTMTDVTKRDPAAQFMVVFRNKDTIGLRSLSAGGKLLQINRRTEFVFASHSFDVWESWTLEGSLEECRLANCRNPLALLDVRIEVLATVGDDGVTRWLD</sequence>
<feature type="compositionally biased region" description="Polar residues" evidence="1">
    <location>
        <begin position="759"/>
        <end position="789"/>
    </location>
</feature>
<proteinExistence type="predicted"/>
<dbReference type="InterPro" id="IPR045015">
    <property type="entry name" value="AN-like"/>
</dbReference>
<dbReference type="PANTHER" id="PTHR43254:SF3">
    <property type="entry name" value="C-TERMINAL BINDING PROTEIN AN"/>
    <property type="match status" value="1"/>
</dbReference>
<feature type="compositionally biased region" description="Basic and acidic residues" evidence="1">
    <location>
        <begin position="729"/>
        <end position="741"/>
    </location>
</feature>
<keyword evidence="4" id="KW-1185">Reference proteome</keyword>
<evidence type="ECO:0000259" key="2">
    <source>
        <dbReference type="Pfam" id="PF02826"/>
    </source>
</evidence>
<feature type="compositionally biased region" description="Basic residues" evidence="1">
    <location>
        <begin position="796"/>
        <end position="811"/>
    </location>
</feature>
<comment type="caution">
    <text evidence="3">The sequence shown here is derived from an EMBL/GenBank/DDBJ whole genome shotgun (WGS) entry which is preliminary data.</text>
</comment>
<feature type="compositionally biased region" description="Basic and acidic residues" evidence="1">
    <location>
        <begin position="813"/>
        <end position="832"/>
    </location>
</feature>
<dbReference type="EMBL" id="JAGKQH010000006">
    <property type="protein sequence ID" value="KAG6597141.1"/>
    <property type="molecule type" value="Genomic_DNA"/>
</dbReference>
<dbReference type="GO" id="GO:0051287">
    <property type="term" value="F:NAD binding"/>
    <property type="evidence" value="ECO:0007669"/>
    <property type="project" value="InterPro"/>
</dbReference>